<dbReference type="RefSeq" id="WP_125714622.1">
    <property type="nucleotide sequence ID" value="NZ_JBHTOP010000001.1"/>
</dbReference>
<reference evidence="2" key="1">
    <citation type="journal article" date="2019" name="Int. J. Syst. Evol. Microbiol.">
        <title>The Global Catalogue of Microorganisms (GCM) 10K type strain sequencing project: providing services to taxonomists for standard genome sequencing and annotation.</title>
        <authorList>
            <consortium name="The Broad Institute Genomics Platform"/>
            <consortium name="The Broad Institute Genome Sequencing Center for Infectious Disease"/>
            <person name="Wu L."/>
            <person name="Ma J."/>
        </authorList>
    </citation>
    <scope>NUCLEOTIDE SEQUENCE [LARGE SCALE GENOMIC DNA]</scope>
    <source>
        <strain evidence="2">CCM 8896</strain>
    </source>
</reference>
<evidence type="ECO:0000313" key="2">
    <source>
        <dbReference type="Proteomes" id="UP001597267"/>
    </source>
</evidence>
<dbReference type="Proteomes" id="UP001597267">
    <property type="component" value="Unassembled WGS sequence"/>
</dbReference>
<evidence type="ECO:0000313" key="1">
    <source>
        <dbReference type="EMBL" id="MFD1670531.1"/>
    </source>
</evidence>
<keyword evidence="2" id="KW-1185">Reference proteome</keyword>
<dbReference type="CDD" id="cd00865">
    <property type="entry name" value="PEBP_bact_arch"/>
    <property type="match status" value="1"/>
</dbReference>
<dbReference type="GO" id="GO:0004860">
    <property type="term" value="F:protein kinase inhibitor activity"/>
    <property type="evidence" value="ECO:0007669"/>
    <property type="project" value="UniProtKB-KW"/>
</dbReference>
<keyword evidence="1" id="KW-0649">Protein kinase inhibitor</keyword>
<dbReference type="SUPFAM" id="SSF49777">
    <property type="entry name" value="PEBP-like"/>
    <property type="match status" value="1"/>
</dbReference>
<comment type="caution">
    <text evidence="1">The sequence shown here is derived from an EMBL/GenBank/DDBJ whole genome shotgun (WGS) entry which is preliminary data.</text>
</comment>
<dbReference type="Gene3D" id="3.90.280.10">
    <property type="entry name" value="PEBP-like"/>
    <property type="match status" value="1"/>
</dbReference>
<dbReference type="NCBIfam" id="TIGR00481">
    <property type="entry name" value="YbhB/YbcL family Raf kinase inhibitor-like protein"/>
    <property type="match status" value="1"/>
</dbReference>
<dbReference type="Pfam" id="PF01161">
    <property type="entry name" value="PBP"/>
    <property type="match status" value="1"/>
</dbReference>
<dbReference type="InterPro" id="IPR036610">
    <property type="entry name" value="PEBP-like_sf"/>
</dbReference>
<protein>
    <submittedName>
        <fullName evidence="1">YbhB/YbcL family Raf kinase inhibitor-like protein</fullName>
    </submittedName>
</protein>
<sequence>MHLIVPNQKGYLADQYGQHNPLPTPLSFPFDITEFPEDTASFALTFVDFDAIPVGGFPWIHWIAANIDVANYRLPENASHGKTFDFVQGRNSLAGAYVGEQDPAINTGYANPAPPDKDHRYTLSVYALDTKLKLTTGFWMNELYDAMDGHIIDQDQLDLSYRSMK</sequence>
<proteinExistence type="predicted"/>
<organism evidence="1 2">
    <name type="scientific">Agrilactobacillus yilanensis</name>
    <dbReference type="NCBI Taxonomy" id="2485997"/>
    <lineage>
        <taxon>Bacteria</taxon>
        <taxon>Bacillati</taxon>
        <taxon>Bacillota</taxon>
        <taxon>Bacilli</taxon>
        <taxon>Lactobacillales</taxon>
        <taxon>Lactobacillaceae</taxon>
        <taxon>Agrilactobacillus</taxon>
    </lineage>
</organism>
<name>A0ABW4J2D5_9LACO</name>
<gene>
    <name evidence="1" type="ORF">ACFQ5M_00305</name>
</gene>
<dbReference type="InterPro" id="IPR008914">
    <property type="entry name" value="PEBP"/>
</dbReference>
<dbReference type="InterPro" id="IPR005247">
    <property type="entry name" value="YbhB_YbcL/LppC-like"/>
</dbReference>
<accession>A0ABW4J2D5</accession>
<dbReference type="EMBL" id="JBHTOP010000001">
    <property type="protein sequence ID" value="MFD1670531.1"/>
    <property type="molecule type" value="Genomic_DNA"/>
</dbReference>